<evidence type="ECO:0000313" key="2">
    <source>
        <dbReference type="EMBL" id="MDQ0232643.1"/>
    </source>
</evidence>
<gene>
    <name evidence="2" type="ORF">J2S19_003965</name>
</gene>
<evidence type="ECO:0008006" key="4">
    <source>
        <dbReference type="Google" id="ProtNLM"/>
    </source>
</evidence>
<keyword evidence="3" id="KW-1185">Reference proteome</keyword>
<dbReference type="Proteomes" id="UP001234495">
    <property type="component" value="Unassembled WGS sequence"/>
</dbReference>
<comment type="caution">
    <text evidence="2">The sequence shown here is derived from an EMBL/GenBank/DDBJ whole genome shotgun (WGS) entry which is preliminary data.</text>
</comment>
<name>A0ABT9ZK60_9BACI</name>
<protein>
    <recommendedName>
        <fullName evidence="4">DUF4367 domain-containing protein</fullName>
    </recommendedName>
</protein>
<feature type="transmembrane region" description="Helical" evidence="1">
    <location>
        <begin position="48"/>
        <end position="71"/>
    </location>
</feature>
<evidence type="ECO:0000256" key="1">
    <source>
        <dbReference type="SAM" id="Phobius"/>
    </source>
</evidence>
<evidence type="ECO:0000313" key="3">
    <source>
        <dbReference type="Proteomes" id="UP001234495"/>
    </source>
</evidence>
<accession>A0ABT9ZK60</accession>
<keyword evidence="1" id="KW-0472">Membrane</keyword>
<dbReference type="RefSeq" id="WP_307344820.1">
    <property type="nucleotide sequence ID" value="NZ_JAUSUD010000023.1"/>
</dbReference>
<reference evidence="2 3" key="1">
    <citation type="submission" date="2023-07" db="EMBL/GenBank/DDBJ databases">
        <title>Genomic Encyclopedia of Type Strains, Phase IV (KMG-IV): sequencing the most valuable type-strain genomes for metagenomic binning, comparative biology and taxonomic classification.</title>
        <authorList>
            <person name="Goeker M."/>
        </authorList>
    </citation>
    <scope>NUCLEOTIDE SEQUENCE [LARGE SCALE GENOMIC DNA]</scope>
    <source>
        <strain evidence="2 3">DSM 29005</strain>
    </source>
</reference>
<organism evidence="2 3">
    <name type="scientific">Metabacillus malikii</name>
    <dbReference type="NCBI Taxonomy" id="1504265"/>
    <lineage>
        <taxon>Bacteria</taxon>
        <taxon>Bacillati</taxon>
        <taxon>Bacillota</taxon>
        <taxon>Bacilli</taxon>
        <taxon>Bacillales</taxon>
        <taxon>Bacillaceae</taxon>
        <taxon>Metabacillus</taxon>
    </lineage>
</organism>
<keyword evidence="1" id="KW-0812">Transmembrane</keyword>
<dbReference type="EMBL" id="JAUSUD010000023">
    <property type="protein sequence ID" value="MDQ0232643.1"/>
    <property type="molecule type" value="Genomic_DNA"/>
</dbReference>
<proteinExistence type="predicted"/>
<sequence>MKKQSEVSIFDSDLKKLESEFVWHHAKSPDLKAKLLKDMNKIELRKKVTIPLGILLRISAVGALLLIVFIIGKHELIVNQDAKTGSGTESIEHYLLKQEQANQDTKVTYTASEQNQFEGLDGNEAKIPLTIDSSIPRDLRDDVEFISGEPEITVSKSDGQLFAEATYPLFNGESITVKAIENLYGSINEIKKVLEPTKLKSEKISISHLDALLFENGDKAQSELLLITEGNLYVIKGGNEDSALIKVAEQIELSK</sequence>
<keyword evidence="1" id="KW-1133">Transmembrane helix</keyword>